<sequence>VFKKRSGPPGRGEVTYAMMRLDAWKDDLDLPTRKVVPEGFPVIGNININRPISDWSCPKDPLLGLLPRAPSYVPIHAPTVWGYDAYAKSFEKFFYAEPDECISVTYARFWDFANRALIKEYGYLSGSHIIGITATVKNVESTPGYPKFKYWKTESEYLEERGYQDYVTQYQDICEGHRPDVLWYLFLKKEILKTEKIEKSDIRQIVCPDPIYARIGAMFEQDQNNRMKSMTRWRQGQCRWSPFEGGFDAVLRRIERVGNKYVEFDWTRYDGTIPVEVFRHIKNFRFSLLDKSYRTETNRMVYDWYVSQLCYRYVLMPSGEVTIQDRGNPSGQISTTMDNNMINTFLQAFEFAYVNGSLDDELLWKLWCESDSIIYGDDRLSSLSLIPDDYVELVVQMYKDVFGMWVKPENVKIFDTLSGVSFCGFTSVLSDGMYLPVPTDAWKFITSTLKPVKALPDFDALVGKILSFQILTHNLPDDDPVKIWFDEAHAALSLHSTVDGGEPIPTITREMRDFLWRGGPKR</sequence>
<dbReference type="InterPro" id="IPR043502">
    <property type="entry name" value="DNA/RNA_pol_sf"/>
</dbReference>
<dbReference type="Pfam" id="PF00680">
    <property type="entry name" value="RdRP_1"/>
    <property type="match status" value="1"/>
</dbReference>
<dbReference type="PROSITE" id="PS50507">
    <property type="entry name" value="RDRP_SSRNA_POS"/>
    <property type="match status" value="1"/>
</dbReference>
<feature type="domain" description="RdRp catalytic" evidence="8">
    <location>
        <begin position="259"/>
        <end position="391"/>
    </location>
</feature>
<evidence type="ECO:0000259" key="8">
    <source>
        <dbReference type="PROSITE" id="PS50507"/>
    </source>
</evidence>
<dbReference type="InterPro" id="IPR007094">
    <property type="entry name" value="RNA-dir_pol_PSvirus"/>
</dbReference>
<evidence type="ECO:0000256" key="4">
    <source>
        <dbReference type="ARBA" id="ARBA00022484"/>
    </source>
</evidence>
<dbReference type="InterPro" id="IPR001205">
    <property type="entry name" value="RNA-dir_pol_C"/>
</dbReference>
<dbReference type="EMBL" id="FJ571065">
    <property type="protein sequence ID" value="ACN88707.1"/>
    <property type="molecule type" value="Genomic_RNA"/>
</dbReference>
<dbReference type="GeneID" id="40524894"/>
<gene>
    <name evidence="9" type="primary">pol</name>
</gene>
<evidence type="ECO:0000256" key="7">
    <source>
        <dbReference type="ARBA" id="ARBA00022953"/>
    </source>
</evidence>
<accession>C0KCT5</accession>
<dbReference type="GO" id="GO:0003723">
    <property type="term" value="F:RNA binding"/>
    <property type="evidence" value="ECO:0007669"/>
    <property type="project" value="InterPro"/>
</dbReference>
<keyword evidence="7" id="KW-0693">Viral RNA replication</keyword>
<dbReference type="KEGG" id="vg:40524894"/>
<evidence type="ECO:0000256" key="5">
    <source>
        <dbReference type="ARBA" id="ARBA00022679"/>
    </source>
</evidence>
<dbReference type="Proteomes" id="UP000243583">
    <property type="component" value="Segment"/>
</dbReference>
<dbReference type="GO" id="GO:0003968">
    <property type="term" value="F:RNA-directed RNA polymerase activity"/>
    <property type="evidence" value="ECO:0007669"/>
    <property type="project" value="UniProtKB-KW"/>
</dbReference>
<evidence type="ECO:0000256" key="3">
    <source>
        <dbReference type="ARBA" id="ARBA00019743"/>
    </source>
</evidence>
<comment type="subunit">
    <text evidence="2">Monomer.</text>
</comment>
<keyword evidence="4" id="KW-0696">RNA-directed RNA polymerase</keyword>
<dbReference type="GO" id="GO:0006351">
    <property type="term" value="P:DNA-templated transcription"/>
    <property type="evidence" value="ECO:0007669"/>
    <property type="project" value="InterPro"/>
</dbReference>
<evidence type="ECO:0000256" key="6">
    <source>
        <dbReference type="ARBA" id="ARBA00022695"/>
    </source>
</evidence>
<feature type="non-terminal residue" evidence="9">
    <location>
        <position position="1"/>
    </location>
</feature>
<organism evidence="9 10">
    <name type="scientific">Mamastrovirus 19</name>
    <dbReference type="NCBI Taxonomy" id="1239583"/>
    <lineage>
        <taxon>Viruses</taxon>
        <taxon>Riboviria</taxon>
        <taxon>Orthornavirae</taxon>
        <taxon>Pisuviricota</taxon>
        <taxon>Stelpaviricetes</taxon>
        <taxon>Stellavirales</taxon>
        <taxon>Astroviridae</taxon>
        <taxon>Mamastrovirus</taxon>
        <taxon>Mamastrovirus guangxiense</taxon>
    </lineage>
</organism>
<name>C0KCT5_9VIRU</name>
<comment type="similarity">
    <text evidence="1">Belongs to the astroviridae polyprotein 1AB family.</text>
</comment>
<keyword evidence="5" id="KW-0808">Transferase</keyword>
<dbReference type="SUPFAM" id="SSF56672">
    <property type="entry name" value="DNA/RNA polymerases"/>
    <property type="match status" value="1"/>
</dbReference>
<keyword evidence="10" id="KW-1185">Reference proteome</keyword>
<evidence type="ECO:0000313" key="10">
    <source>
        <dbReference type="Proteomes" id="UP000243583"/>
    </source>
</evidence>
<protein>
    <recommendedName>
        <fullName evidence="3">Non-structural polyprotein 1AB</fullName>
    </recommendedName>
</protein>
<dbReference type="CDD" id="cd23172">
    <property type="entry name" value="ps-ssRNAv_Astroviridae_RdRp"/>
    <property type="match status" value="1"/>
</dbReference>
<dbReference type="GO" id="GO:0039694">
    <property type="term" value="P:viral RNA genome replication"/>
    <property type="evidence" value="ECO:0007669"/>
    <property type="project" value="InterPro"/>
</dbReference>
<evidence type="ECO:0000256" key="1">
    <source>
        <dbReference type="ARBA" id="ARBA00005873"/>
    </source>
</evidence>
<dbReference type="RefSeq" id="YP_009664790.1">
    <property type="nucleotide sequence ID" value="NC_043103.1"/>
</dbReference>
<proteinExistence type="inferred from homology"/>
<evidence type="ECO:0000256" key="2">
    <source>
        <dbReference type="ARBA" id="ARBA00011245"/>
    </source>
</evidence>
<evidence type="ECO:0000313" key="9">
    <source>
        <dbReference type="EMBL" id="ACN88707.1"/>
    </source>
</evidence>
<reference evidence="9 10" key="1">
    <citation type="journal article" date="2009" name="J. Gen. Virol.">
        <title>Detection of diverse astroviruses from bats in China.</title>
        <authorList>
            <person name="Zhu H.C."/>
            <person name="Chu D.K."/>
            <person name="Liu W."/>
            <person name="Dong B.Q."/>
            <person name="Zhang S.Y."/>
            <person name="Zhang J.X."/>
            <person name="Li L.F."/>
            <person name="Vijaykrishna D."/>
            <person name="Smith G.J."/>
            <person name="Chen H.L."/>
            <person name="Poon L.L."/>
            <person name="Peiris J.S."/>
            <person name="Guan Y."/>
        </authorList>
    </citation>
    <scope>NUCLEOTIDE SEQUENCE [LARGE SCALE GENOMIC DNA]</scope>
    <source>
        <strain evidence="9 10">Tm/Guangxi/LD38/2007</strain>
    </source>
</reference>
<keyword evidence="6" id="KW-0548">Nucleotidyltransferase</keyword>